<dbReference type="GO" id="GO:0003677">
    <property type="term" value="F:DNA binding"/>
    <property type="evidence" value="ECO:0007669"/>
    <property type="project" value="UniProtKB-KW"/>
</dbReference>
<feature type="domain" description="HTH luxR-type" evidence="8">
    <location>
        <begin position="143"/>
        <end position="208"/>
    </location>
</feature>
<dbReference type="RefSeq" id="WP_066827139.1">
    <property type="nucleotide sequence ID" value="NZ_LTBA01000055.1"/>
</dbReference>
<feature type="domain" description="Response regulatory" evidence="9">
    <location>
        <begin position="4"/>
        <end position="119"/>
    </location>
</feature>
<evidence type="ECO:0000313" key="11">
    <source>
        <dbReference type="Proteomes" id="UP000075531"/>
    </source>
</evidence>
<keyword evidence="4" id="KW-0238">DNA-binding</keyword>
<evidence type="ECO:0000256" key="2">
    <source>
        <dbReference type="ARBA" id="ARBA00022553"/>
    </source>
</evidence>
<dbReference type="PANTHER" id="PTHR43214:SF40">
    <property type="entry name" value="TRANSCRIPTIONAL REGULATORY PROTEIN LNRK"/>
    <property type="match status" value="1"/>
</dbReference>
<protein>
    <recommendedName>
        <fullName evidence="1">Stage 0 sporulation protein A homolog</fullName>
    </recommendedName>
</protein>
<sequence length="210" mass="23362">MSIRLMIADDDLLISESLKIILGMDDDFEIVACVENGLEAVKICMNEKVDIALLDVRMPIMNGVEATRLITQKTNTKVLILTTFDEDEYICDAISNGAKGYLLKNNSPDKIKNAIRTLQDGNSVVQDVILEKIKTGLNTTVDNEIDKSNFTKRELDIMQCIADGLSNKEISGELFISEGTVKNYITSILNKTGLKHRTQIAIYFLKGGRL</sequence>
<dbReference type="InterPro" id="IPR058245">
    <property type="entry name" value="NreC/VraR/RcsB-like_REC"/>
</dbReference>
<dbReference type="STRING" id="1121338.CLTEP_24860"/>
<dbReference type="EMBL" id="LTBA01000055">
    <property type="protein sequence ID" value="KYH30833.1"/>
    <property type="molecule type" value="Genomic_DNA"/>
</dbReference>
<evidence type="ECO:0000313" key="10">
    <source>
        <dbReference type="EMBL" id="KYH30833.1"/>
    </source>
</evidence>
<dbReference type="InterPro" id="IPR011006">
    <property type="entry name" value="CheY-like_superfamily"/>
</dbReference>
<dbReference type="GO" id="GO:0000160">
    <property type="term" value="P:phosphorelay signal transduction system"/>
    <property type="evidence" value="ECO:0007669"/>
    <property type="project" value="InterPro"/>
</dbReference>
<dbReference type="InterPro" id="IPR016032">
    <property type="entry name" value="Sig_transdc_resp-reg_C-effctor"/>
</dbReference>
<dbReference type="OrthoDB" id="9779069at2"/>
<proteinExistence type="predicted"/>
<evidence type="ECO:0000256" key="6">
    <source>
        <dbReference type="ARBA" id="ARBA00024867"/>
    </source>
</evidence>
<dbReference type="PATRIC" id="fig|1121338.3.peg.2579"/>
<dbReference type="GO" id="GO:0006355">
    <property type="term" value="P:regulation of DNA-templated transcription"/>
    <property type="evidence" value="ECO:0007669"/>
    <property type="project" value="InterPro"/>
</dbReference>
<comment type="function">
    <text evidence="6">May play the central regulatory role in sporulation. It may be an element of the effector pathway responsible for the activation of sporulation genes in response to nutritional stress. Spo0A may act in concert with spo0H (a sigma factor) to control the expression of some genes that are critical to the sporulation process.</text>
</comment>
<organism evidence="10 11">
    <name type="scientific">Clostridium tepidiprofundi DSM 19306</name>
    <dbReference type="NCBI Taxonomy" id="1121338"/>
    <lineage>
        <taxon>Bacteria</taxon>
        <taxon>Bacillati</taxon>
        <taxon>Bacillota</taxon>
        <taxon>Clostridia</taxon>
        <taxon>Eubacteriales</taxon>
        <taxon>Clostridiaceae</taxon>
        <taxon>Clostridium</taxon>
    </lineage>
</organism>
<dbReference type="CDD" id="cd06170">
    <property type="entry name" value="LuxR_C_like"/>
    <property type="match status" value="1"/>
</dbReference>
<keyword evidence="3" id="KW-0805">Transcription regulation</keyword>
<dbReference type="Gene3D" id="3.40.50.2300">
    <property type="match status" value="1"/>
</dbReference>
<keyword evidence="5" id="KW-0804">Transcription</keyword>
<name>A0A151ATC1_9CLOT</name>
<dbReference type="CDD" id="cd17535">
    <property type="entry name" value="REC_NarL-like"/>
    <property type="match status" value="1"/>
</dbReference>
<dbReference type="InterPro" id="IPR001789">
    <property type="entry name" value="Sig_transdc_resp-reg_receiver"/>
</dbReference>
<dbReference type="SUPFAM" id="SSF46894">
    <property type="entry name" value="C-terminal effector domain of the bipartite response regulators"/>
    <property type="match status" value="1"/>
</dbReference>
<gene>
    <name evidence="10" type="primary">degU</name>
    <name evidence="10" type="ORF">CLTEP_24860</name>
</gene>
<accession>A0A151ATC1</accession>
<evidence type="ECO:0000259" key="9">
    <source>
        <dbReference type="PROSITE" id="PS50110"/>
    </source>
</evidence>
<evidence type="ECO:0000256" key="5">
    <source>
        <dbReference type="ARBA" id="ARBA00023163"/>
    </source>
</evidence>
<feature type="modified residue" description="4-aspartylphosphate" evidence="7">
    <location>
        <position position="55"/>
    </location>
</feature>
<evidence type="ECO:0000256" key="3">
    <source>
        <dbReference type="ARBA" id="ARBA00023015"/>
    </source>
</evidence>
<dbReference type="PROSITE" id="PS00622">
    <property type="entry name" value="HTH_LUXR_1"/>
    <property type="match status" value="1"/>
</dbReference>
<evidence type="ECO:0000259" key="8">
    <source>
        <dbReference type="PROSITE" id="PS50043"/>
    </source>
</evidence>
<reference evidence="10 11" key="1">
    <citation type="submission" date="2016-02" db="EMBL/GenBank/DDBJ databases">
        <title>Genome sequence of Clostridium tepidiprofundi DSM 19306.</title>
        <authorList>
            <person name="Poehlein A."/>
            <person name="Daniel R."/>
        </authorList>
    </citation>
    <scope>NUCLEOTIDE SEQUENCE [LARGE SCALE GENOMIC DNA]</scope>
    <source>
        <strain evidence="10 11">DSM 19306</strain>
    </source>
</reference>
<dbReference type="PROSITE" id="PS50110">
    <property type="entry name" value="RESPONSE_REGULATORY"/>
    <property type="match status" value="1"/>
</dbReference>
<dbReference type="AlphaFoldDB" id="A0A151ATC1"/>
<evidence type="ECO:0000256" key="7">
    <source>
        <dbReference type="PROSITE-ProRule" id="PRU00169"/>
    </source>
</evidence>
<dbReference type="InterPro" id="IPR000792">
    <property type="entry name" value="Tscrpt_reg_LuxR_C"/>
</dbReference>
<keyword evidence="11" id="KW-1185">Reference proteome</keyword>
<dbReference type="SUPFAM" id="SSF52172">
    <property type="entry name" value="CheY-like"/>
    <property type="match status" value="1"/>
</dbReference>
<evidence type="ECO:0000256" key="1">
    <source>
        <dbReference type="ARBA" id="ARBA00018672"/>
    </source>
</evidence>
<dbReference type="Proteomes" id="UP000075531">
    <property type="component" value="Unassembled WGS sequence"/>
</dbReference>
<dbReference type="PANTHER" id="PTHR43214">
    <property type="entry name" value="TWO-COMPONENT RESPONSE REGULATOR"/>
    <property type="match status" value="1"/>
</dbReference>
<dbReference type="PROSITE" id="PS50043">
    <property type="entry name" value="HTH_LUXR_2"/>
    <property type="match status" value="1"/>
</dbReference>
<dbReference type="InterPro" id="IPR039420">
    <property type="entry name" value="WalR-like"/>
</dbReference>
<keyword evidence="2 7" id="KW-0597">Phosphoprotein</keyword>
<dbReference type="Pfam" id="PF00072">
    <property type="entry name" value="Response_reg"/>
    <property type="match status" value="1"/>
</dbReference>
<dbReference type="PRINTS" id="PR00038">
    <property type="entry name" value="HTHLUXR"/>
</dbReference>
<dbReference type="Pfam" id="PF00196">
    <property type="entry name" value="GerE"/>
    <property type="match status" value="1"/>
</dbReference>
<dbReference type="SMART" id="SM00421">
    <property type="entry name" value="HTH_LUXR"/>
    <property type="match status" value="1"/>
</dbReference>
<dbReference type="SMART" id="SM00448">
    <property type="entry name" value="REC"/>
    <property type="match status" value="1"/>
</dbReference>
<comment type="caution">
    <text evidence="10">The sequence shown here is derived from an EMBL/GenBank/DDBJ whole genome shotgun (WGS) entry which is preliminary data.</text>
</comment>
<evidence type="ECO:0000256" key="4">
    <source>
        <dbReference type="ARBA" id="ARBA00023125"/>
    </source>
</evidence>